<reference evidence="10 12" key="3">
    <citation type="submission" date="2023-03" db="EMBL/GenBank/DDBJ databases">
        <title>Agriculturally important microbes genome sequencing.</title>
        <authorList>
            <person name="Dunlap C."/>
        </authorList>
    </citation>
    <scope>NUCLEOTIDE SEQUENCE [LARGE SCALE GENOMIC DNA]</scope>
    <source>
        <strain evidence="10 12">CBP-3203</strain>
    </source>
</reference>
<reference evidence="9 11" key="1">
    <citation type="journal article" date="2015" name="Int. J. Syst. Evol. Microbiol.">
        <title>Bacillus glycinifermentans sp. nov., isolated from fermented soybean paste.</title>
        <authorList>
            <person name="Kim S.J."/>
            <person name="Dunlap C.A."/>
            <person name="Kwon S.W."/>
            <person name="Rooney A.P."/>
        </authorList>
    </citation>
    <scope>NUCLEOTIDE SEQUENCE [LARGE SCALE GENOMIC DNA]</scope>
    <source>
        <strain evidence="9 11">GO-13</strain>
    </source>
</reference>
<keyword evidence="3" id="KW-1003">Cell membrane</keyword>
<feature type="domain" description="Acyltransferase 3" evidence="8">
    <location>
        <begin position="8"/>
        <end position="330"/>
    </location>
</feature>
<organism evidence="9 11">
    <name type="scientific">Bacillus glycinifermentans</name>
    <dbReference type="NCBI Taxonomy" id="1664069"/>
    <lineage>
        <taxon>Bacteria</taxon>
        <taxon>Bacillati</taxon>
        <taxon>Bacillota</taxon>
        <taxon>Bacilli</taxon>
        <taxon>Bacillales</taxon>
        <taxon>Bacillaceae</taxon>
        <taxon>Bacillus</taxon>
    </lineage>
</organism>
<keyword evidence="5 7" id="KW-1133">Transmembrane helix</keyword>
<evidence type="ECO:0000256" key="2">
    <source>
        <dbReference type="ARBA" id="ARBA00007400"/>
    </source>
</evidence>
<dbReference type="AlphaFoldDB" id="A0A0T6BKR8"/>
<feature type="transmembrane region" description="Helical" evidence="7">
    <location>
        <begin position="184"/>
        <end position="203"/>
    </location>
</feature>
<evidence type="ECO:0000256" key="5">
    <source>
        <dbReference type="ARBA" id="ARBA00022989"/>
    </source>
</evidence>
<dbReference type="PANTHER" id="PTHR40074:SF2">
    <property type="entry name" value="O-ACETYLTRANSFERASE WECH"/>
    <property type="match status" value="1"/>
</dbReference>
<evidence type="ECO:0000256" key="4">
    <source>
        <dbReference type="ARBA" id="ARBA00022692"/>
    </source>
</evidence>
<evidence type="ECO:0000256" key="6">
    <source>
        <dbReference type="ARBA" id="ARBA00023136"/>
    </source>
</evidence>
<comment type="caution">
    <text evidence="9">The sequence shown here is derived from an EMBL/GenBank/DDBJ whole genome shotgun (WGS) entry which is preliminary data.</text>
</comment>
<keyword evidence="6 7" id="KW-0472">Membrane</keyword>
<feature type="transmembrane region" description="Helical" evidence="7">
    <location>
        <begin position="7"/>
        <end position="29"/>
    </location>
</feature>
<comment type="similarity">
    <text evidence="2">Belongs to the acyltransferase 3 family.</text>
</comment>
<dbReference type="STRING" id="1664069.BGLY_4654"/>
<dbReference type="EMBL" id="LECW02000045">
    <property type="protein sequence ID" value="KRT90479.1"/>
    <property type="molecule type" value="Genomic_DNA"/>
</dbReference>
<feature type="transmembrane region" description="Helical" evidence="7">
    <location>
        <begin position="251"/>
        <end position="272"/>
    </location>
</feature>
<evidence type="ECO:0000256" key="3">
    <source>
        <dbReference type="ARBA" id="ARBA00022475"/>
    </source>
</evidence>
<evidence type="ECO:0000313" key="11">
    <source>
        <dbReference type="Proteomes" id="UP000036168"/>
    </source>
</evidence>
<name>A0A0T6BKR8_9BACI</name>
<dbReference type="GO" id="GO:0016413">
    <property type="term" value="F:O-acetyltransferase activity"/>
    <property type="evidence" value="ECO:0007669"/>
    <property type="project" value="TreeGrafter"/>
</dbReference>
<keyword evidence="9" id="KW-0012">Acyltransferase</keyword>
<sequence length="361" mass="41234">MQVKEIFVIRCISCLSVVLLHTISMVLFFRGDMLSDTVRVVESFRTLLMFSTPAFIFISEFLLAHAYPGGVPQGFLKKRFKTIFVPFLFIAVLDAFVTTGLMMQQFHMTAIITKLLANIFLGNFIGYFILVIFQFYLLHMCFHSFLQKASPKWVLSVSFAVTALYLSYFTFINPPVLKEMAPFPFSWVPFPGWLFYFCLAYYCGKNYKSFLALLDKYKYAVYGTALISAAAIVAISFFGENITVNSKRPDIMFYSTSIIFLCFHLFSKLNAVPRLIMMISNYSFSIYLLHAFLLIFGLVILTAFEGLHAAAACVLLFVICTGGAMFISWAVNKCKYGYMFVGKIYQPKQRKTERNIQHHAG</sequence>
<feature type="transmembrane region" description="Helical" evidence="7">
    <location>
        <begin position="49"/>
        <end position="71"/>
    </location>
</feature>
<reference evidence="9" key="2">
    <citation type="submission" date="2015-10" db="EMBL/GenBank/DDBJ databases">
        <authorList>
            <person name="Gilbert D.G."/>
        </authorList>
    </citation>
    <scope>NUCLEOTIDE SEQUENCE</scope>
    <source>
        <strain evidence="9">GO-13</strain>
    </source>
</reference>
<dbReference type="EMBL" id="JARRTL010000006">
    <property type="protein sequence ID" value="MEC0483650.1"/>
    <property type="molecule type" value="Genomic_DNA"/>
</dbReference>
<dbReference type="RefSeq" id="WP_048353393.1">
    <property type="nucleotide sequence ID" value="NZ_CP023481.1"/>
</dbReference>
<dbReference type="Pfam" id="PF01757">
    <property type="entry name" value="Acyl_transf_3"/>
    <property type="match status" value="1"/>
</dbReference>
<dbReference type="OrthoDB" id="65129at2"/>
<feature type="transmembrane region" description="Helical" evidence="7">
    <location>
        <begin position="83"/>
        <end position="103"/>
    </location>
</feature>
<keyword evidence="9" id="KW-0808">Transferase</keyword>
<dbReference type="Proteomes" id="UP001341297">
    <property type="component" value="Unassembled WGS sequence"/>
</dbReference>
<evidence type="ECO:0000259" key="8">
    <source>
        <dbReference type="Pfam" id="PF01757"/>
    </source>
</evidence>
<evidence type="ECO:0000313" key="12">
    <source>
        <dbReference type="Proteomes" id="UP001341297"/>
    </source>
</evidence>
<evidence type="ECO:0000313" key="9">
    <source>
        <dbReference type="EMBL" id="KRT90479.1"/>
    </source>
</evidence>
<evidence type="ECO:0000313" key="10">
    <source>
        <dbReference type="EMBL" id="MEC0483650.1"/>
    </source>
</evidence>
<evidence type="ECO:0000256" key="1">
    <source>
        <dbReference type="ARBA" id="ARBA00004651"/>
    </source>
</evidence>
<accession>A0A0T6BKR8</accession>
<dbReference type="GO" id="GO:0005886">
    <property type="term" value="C:plasma membrane"/>
    <property type="evidence" value="ECO:0007669"/>
    <property type="project" value="UniProtKB-SubCell"/>
</dbReference>
<feature type="transmembrane region" description="Helical" evidence="7">
    <location>
        <begin position="284"/>
        <end position="303"/>
    </location>
</feature>
<feature type="transmembrane region" description="Helical" evidence="7">
    <location>
        <begin position="153"/>
        <end position="172"/>
    </location>
</feature>
<evidence type="ECO:0000256" key="7">
    <source>
        <dbReference type="SAM" id="Phobius"/>
    </source>
</evidence>
<feature type="transmembrane region" description="Helical" evidence="7">
    <location>
        <begin position="309"/>
        <end position="331"/>
    </location>
</feature>
<feature type="transmembrane region" description="Helical" evidence="7">
    <location>
        <begin position="115"/>
        <end position="141"/>
    </location>
</feature>
<proteinExistence type="inferred from homology"/>
<comment type="subcellular location">
    <subcellularLocation>
        <location evidence="1">Cell membrane</location>
        <topology evidence="1">Multi-pass membrane protein</topology>
    </subcellularLocation>
</comment>
<dbReference type="GO" id="GO:0009246">
    <property type="term" value="P:enterobacterial common antigen biosynthetic process"/>
    <property type="evidence" value="ECO:0007669"/>
    <property type="project" value="TreeGrafter"/>
</dbReference>
<feature type="transmembrane region" description="Helical" evidence="7">
    <location>
        <begin position="219"/>
        <end position="239"/>
    </location>
</feature>
<dbReference type="InterPro" id="IPR002656">
    <property type="entry name" value="Acyl_transf_3_dom"/>
</dbReference>
<dbReference type="Proteomes" id="UP000036168">
    <property type="component" value="Unassembled WGS sequence"/>
</dbReference>
<gene>
    <name evidence="9" type="ORF">AB447_205160</name>
    <name evidence="10" type="ORF">P8828_02135</name>
</gene>
<keyword evidence="4 7" id="KW-0812">Transmembrane</keyword>
<dbReference type="PANTHER" id="PTHR40074">
    <property type="entry name" value="O-ACETYLTRANSFERASE WECH"/>
    <property type="match status" value="1"/>
</dbReference>
<protein>
    <submittedName>
        <fullName evidence="9 10">Acyltransferase</fullName>
    </submittedName>
</protein>
<keyword evidence="12" id="KW-1185">Reference proteome</keyword>